<feature type="region of interest" description="Disordered" evidence="6">
    <location>
        <begin position="236"/>
        <end position="259"/>
    </location>
</feature>
<feature type="compositionally biased region" description="Acidic residues" evidence="6">
    <location>
        <begin position="1042"/>
        <end position="1051"/>
    </location>
</feature>
<dbReference type="Pfam" id="PF16876">
    <property type="entry name" value="Lipin_mid"/>
    <property type="match status" value="1"/>
</dbReference>
<evidence type="ECO:0000256" key="2">
    <source>
        <dbReference type="ARBA" id="ARBA00005476"/>
    </source>
</evidence>
<feature type="compositionally biased region" description="Low complexity" evidence="6">
    <location>
        <begin position="1019"/>
        <end position="1041"/>
    </location>
</feature>
<feature type="region of interest" description="Disordered" evidence="6">
    <location>
        <begin position="986"/>
        <end position="1123"/>
    </location>
</feature>
<protein>
    <recommendedName>
        <fullName evidence="3">phosphatidate phosphatase</fullName>
        <ecNumber evidence="3">3.1.3.4</ecNumber>
    </recommendedName>
</protein>
<dbReference type="InterPro" id="IPR023214">
    <property type="entry name" value="HAD_sf"/>
</dbReference>
<organism evidence="8 9">
    <name type="scientific">Heliocybe sulcata</name>
    <dbReference type="NCBI Taxonomy" id="5364"/>
    <lineage>
        <taxon>Eukaryota</taxon>
        <taxon>Fungi</taxon>
        <taxon>Dikarya</taxon>
        <taxon>Basidiomycota</taxon>
        <taxon>Agaricomycotina</taxon>
        <taxon>Agaricomycetes</taxon>
        <taxon>Gloeophyllales</taxon>
        <taxon>Gloeophyllaceae</taxon>
        <taxon>Heliocybe</taxon>
    </lineage>
</organism>
<comment type="similarity">
    <text evidence="2">Belongs to the lipin family.</text>
</comment>
<name>A0A5C3NF54_9AGAM</name>
<dbReference type="GO" id="GO:0009062">
    <property type="term" value="P:fatty acid catabolic process"/>
    <property type="evidence" value="ECO:0007669"/>
    <property type="project" value="TreeGrafter"/>
</dbReference>
<feature type="region of interest" description="Disordered" evidence="6">
    <location>
        <begin position="108"/>
        <end position="180"/>
    </location>
</feature>
<dbReference type="InterPro" id="IPR031315">
    <property type="entry name" value="LNS2/PITP"/>
</dbReference>
<reference evidence="8 9" key="1">
    <citation type="journal article" date="2019" name="Nat. Ecol. Evol.">
        <title>Megaphylogeny resolves global patterns of mushroom evolution.</title>
        <authorList>
            <person name="Varga T."/>
            <person name="Krizsan K."/>
            <person name="Foldi C."/>
            <person name="Dima B."/>
            <person name="Sanchez-Garcia M."/>
            <person name="Sanchez-Ramirez S."/>
            <person name="Szollosi G.J."/>
            <person name="Szarkandi J.G."/>
            <person name="Papp V."/>
            <person name="Albert L."/>
            <person name="Andreopoulos W."/>
            <person name="Angelini C."/>
            <person name="Antonin V."/>
            <person name="Barry K.W."/>
            <person name="Bougher N.L."/>
            <person name="Buchanan P."/>
            <person name="Buyck B."/>
            <person name="Bense V."/>
            <person name="Catcheside P."/>
            <person name="Chovatia M."/>
            <person name="Cooper J."/>
            <person name="Damon W."/>
            <person name="Desjardin D."/>
            <person name="Finy P."/>
            <person name="Geml J."/>
            <person name="Haridas S."/>
            <person name="Hughes K."/>
            <person name="Justo A."/>
            <person name="Karasinski D."/>
            <person name="Kautmanova I."/>
            <person name="Kiss B."/>
            <person name="Kocsube S."/>
            <person name="Kotiranta H."/>
            <person name="LaButti K.M."/>
            <person name="Lechner B.E."/>
            <person name="Liimatainen K."/>
            <person name="Lipzen A."/>
            <person name="Lukacs Z."/>
            <person name="Mihaltcheva S."/>
            <person name="Morgado L.N."/>
            <person name="Niskanen T."/>
            <person name="Noordeloos M.E."/>
            <person name="Ohm R.A."/>
            <person name="Ortiz-Santana B."/>
            <person name="Ovrebo C."/>
            <person name="Racz N."/>
            <person name="Riley R."/>
            <person name="Savchenko A."/>
            <person name="Shiryaev A."/>
            <person name="Soop K."/>
            <person name="Spirin V."/>
            <person name="Szebenyi C."/>
            <person name="Tomsovsky M."/>
            <person name="Tulloss R.E."/>
            <person name="Uehling J."/>
            <person name="Grigoriev I.V."/>
            <person name="Vagvolgyi C."/>
            <person name="Papp T."/>
            <person name="Martin F.M."/>
            <person name="Miettinen O."/>
            <person name="Hibbett D.S."/>
            <person name="Nagy L.G."/>
        </authorList>
    </citation>
    <scope>NUCLEOTIDE SEQUENCE [LARGE SCALE GENOMIC DNA]</scope>
    <source>
        <strain evidence="8 9">OMC1185</strain>
    </source>
</reference>
<gene>
    <name evidence="8" type="ORF">OE88DRAFT_1804441</name>
</gene>
<keyword evidence="4" id="KW-0597">Phosphoprotein</keyword>
<feature type="region of interest" description="Disordered" evidence="6">
    <location>
        <begin position="395"/>
        <end position="429"/>
    </location>
</feature>
<feature type="compositionally biased region" description="Basic and acidic residues" evidence="6">
    <location>
        <begin position="1089"/>
        <end position="1101"/>
    </location>
</feature>
<evidence type="ECO:0000256" key="3">
    <source>
        <dbReference type="ARBA" id="ARBA00012638"/>
    </source>
</evidence>
<keyword evidence="5" id="KW-0378">Hydrolase</keyword>
<dbReference type="InterPro" id="IPR026058">
    <property type="entry name" value="LIPIN"/>
</dbReference>
<dbReference type="GO" id="GO:0005634">
    <property type="term" value="C:nucleus"/>
    <property type="evidence" value="ECO:0007669"/>
    <property type="project" value="UniProtKB-ARBA"/>
</dbReference>
<evidence type="ECO:0000313" key="8">
    <source>
        <dbReference type="EMBL" id="TFK55615.1"/>
    </source>
</evidence>
<dbReference type="InterPro" id="IPR031703">
    <property type="entry name" value="Lipin_mid"/>
</dbReference>
<dbReference type="OrthoDB" id="4567at2759"/>
<feature type="compositionally biased region" description="Acidic residues" evidence="6">
    <location>
        <begin position="247"/>
        <end position="257"/>
    </location>
</feature>
<dbReference type="GO" id="GO:0019432">
    <property type="term" value="P:triglyceride biosynthetic process"/>
    <property type="evidence" value="ECO:0007669"/>
    <property type="project" value="TreeGrafter"/>
</dbReference>
<dbReference type="SUPFAM" id="SSF56784">
    <property type="entry name" value="HAD-like"/>
    <property type="match status" value="1"/>
</dbReference>
<feature type="region of interest" description="Disordered" evidence="6">
    <location>
        <begin position="273"/>
        <end position="342"/>
    </location>
</feature>
<dbReference type="Pfam" id="PF04571">
    <property type="entry name" value="Lipin_N"/>
    <property type="match status" value="1"/>
</dbReference>
<dbReference type="InterPro" id="IPR007651">
    <property type="entry name" value="Lipin_N"/>
</dbReference>
<dbReference type="Proteomes" id="UP000305948">
    <property type="component" value="Unassembled WGS sequence"/>
</dbReference>
<dbReference type="STRING" id="5364.A0A5C3NF54"/>
<feature type="compositionally biased region" description="Low complexity" evidence="6">
    <location>
        <begin position="159"/>
        <end position="180"/>
    </location>
</feature>
<dbReference type="Gene3D" id="3.40.50.1000">
    <property type="entry name" value="HAD superfamily/HAD-like"/>
    <property type="match status" value="1"/>
</dbReference>
<keyword evidence="9" id="KW-1185">Reference proteome</keyword>
<feature type="domain" description="LNS2/PITP" evidence="7">
    <location>
        <begin position="734"/>
        <end position="889"/>
    </location>
</feature>
<dbReference type="AlphaFoldDB" id="A0A5C3NF54"/>
<dbReference type="FunFam" id="3.40.50.1000:FF:000063">
    <property type="entry name" value="Nuclear elongation and deformation protein"/>
    <property type="match status" value="1"/>
</dbReference>
<evidence type="ECO:0000259" key="7">
    <source>
        <dbReference type="SMART" id="SM00775"/>
    </source>
</evidence>
<dbReference type="PANTHER" id="PTHR12181:SF12">
    <property type="entry name" value="PHOSPHATIDATE PHOSPHATASE"/>
    <property type="match status" value="1"/>
</dbReference>
<dbReference type="EMBL" id="ML213504">
    <property type="protein sequence ID" value="TFK55615.1"/>
    <property type="molecule type" value="Genomic_DNA"/>
</dbReference>
<dbReference type="SMART" id="SM00775">
    <property type="entry name" value="LNS2"/>
    <property type="match status" value="1"/>
</dbReference>
<evidence type="ECO:0000256" key="6">
    <source>
        <dbReference type="SAM" id="MobiDB-lite"/>
    </source>
</evidence>
<evidence type="ECO:0000313" key="9">
    <source>
        <dbReference type="Proteomes" id="UP000305948"/>
    </source>
</evidence>
<dbReference type="InterPro" id="IPR013209">
    <property type="entry name" value="LNS2"/>
</dbReference>
<evidence type="ECO:0000256" key="4">
    <source>
        <dbReference type="ARBA" id="ARBA00022553"/>
    </source>
</evidence>
<dbReference type="GO" id="GO:0008195">
    <property type="term" value="F:phosphatidate phosphatase activity"/>
    <property type="evidence" value="ECO:0007669"/>
    <property type="project" value="UniProtKB-EC"/>
</dbReference>
<feature type="compositionally biased region" description="Basic and acidic residues" evidence="6">
    <location>
        <begin position="129"/>
        <end position="144"/>
    </location>
</feature>
<evidence type="ECO:0000256" key="1">
    <source>
        <dbReference type="ARBA" id="ARBA00001946"/>
    </source>
</evidence>
<dbReference type="Pfam" id="PF08235">
    <property type="entry name" value="LNS2"/>
    <property type="match status" value="1"/>
</dbReference>
<accession>A0A5C3NF54</accession>
<comment type="cofactor">
    <cofactor evidence="1">
        <name>Mg(2+)</name>
        <dbReference type="ChEBI" id="CHEBI:18420"/>
    </cofactor>
</comment>
<proteinExistence type="inferred from homology"/>
<dbReference type="EC" id="3.1.3.4" evidence="3"/>
<dbReference type="InterPro" id="IPR036412">
    <property type="entry name" value="HAD-like_sf"/>
</dbReference>
<feature type="compositionally biased region" description="Acidic residues" evidence="6">
    <location>
        <begin position="1102"/>
        <end position="1111"/>
    </location>
</feature>
<evidence type="ECO:0000256" key="5">
    <source>
        <dbReference type="ARBA" id="ARBA00022801"/>
    </source>
</evidence>
<dbReference type="PANTHER" id="PTHR12181">
    <property type="entry name" value="LIPIN"/>
    <property type="match status" value="1"/>
</dbReference>
<sequence>MNYLRGAVSAISAPYQYYKDINPSTLTGAIDVIVVKRPAPDGTDELVCTPFHVRFGKWQVLRPAEKKVNVSVNGRQIPYNMKIGDAGEAFFVFETESDVPDELITSPLLEATRPGETNAPASVKTGKFGAKETEGEGGEGKEEAATAEPEPLDLDADASDPAPQDPSDASESKSPASPSSLFAFPKAVVKAAVETERDLRSQAKDRAIAAHNANKDRAFAAHNALRSGDIDGLRNELLPVPDKGDEALPEVEGEAEPVDVMYTKDMVIDASGYGAHRQDVSDSTVTAGSSRSPSPEPRHHRSTSREEPQVVPFPTLRATSEPPPEHDIAYSPPHPHPLLPIEVSNATRPSKLKLPAQVQAGEEYSWEWGAFPQPTPTKTTFPRFPVVVDQAIANSKLSEEPEEGESDAYLSPSVGEDMHRSASVPPDVGGTEAVVSRKAEKAIGQEETPFGSVARLRGDEEDPCLFRLDAFGGEEMVFELSLVDDDGHGGAEGEVEAARRFEEGRVTVDRFLEDESLVGDERLVIRWMGDKYITRQDGSPLMDALGVWRASALRDKSGSTTPRSGVNSIRMPSLDDRATLSADSPRQRTSSWISWWSRSRTSSGIKQEIPGKAGRPGLREIHSVPAHAEVVKKPKRDRSVGPELQLPEADVRSMSMPVSPPGVAILDSVPEQPLADDAAGPHHKRYAKTLRLTSDQLKGLELKPGANTITFSLSATGQAACTAKIFVWDYTDLVVISDIDGTITKSDALGHVFAMVGRDWTHLGVAKLYTDICRNGYKIMYLTSRAIGQADATRYYLQGIKQNDYQLPEGPVIMSPDRLFASLHREVIMRKPEVFKMACLRDIQRLFGGRNPFCAGFGNRITDALSYRSVNVPSSKIFTIDSNGEVKMELLELAGYKSSYIHMTDLVDQMFPPIHKNWAPEFTDFNYWKAPMADIPLPDLTPPSPALSARSDTSNQSTLARLRNFSLVGSRQSNNMKRFDLPQHAPDAATRDEQPERSPVLRQMSSFERLTNALGGFTRSSSPVDSRSQSPVSQSSTYLDSGSEDEEDDLENQMTRRRRERTKSMESMPGSLDDNLHFGSEDEGSDGDDGSRSDKDDHVEEAAEADFDDDLLATGEMESVPFL</sequence>